<dbReference type="PANTHER" id="PTHR11008">
    <property type="entry name" value="PROTEIN TAKEOUT-LIKE PROTEIN"/>
    <property type="match status" value="1"/>
</dbReference>
<dbReference type="Proteomes" id="UP000008237">
    <property type="component" value="Unassembled WGS sequence"/>
</dbReference>
<dbReference type="STRING" id="610380.E2C7M4"/>
<dbReference type="AlphaFoldDB" id="E2C7M4"/>
<reference evidence="1 2" key="1">
    <citation type="journal article" date="2010" name="Science">
        <title>Genomic comparison of the ants Camponotus floridanus and Harpegnathos saltator.</title>
        <authorList>
            <person name="Bonasio R."/>
            <person name="Zhang G."/>
            <person name="Ye C."/>
            <person name="Mutti N.S."/>
            <person name="Fang X."/>
            <person name="Qin N."/>
            <person name="Donahue G."/>
            <person name="Yang P."/>
            <person name="Li Q."/>
            <person name="Li C."/>
            <person name="Zhang P."/>
            <person name="Huang Z."/>
            <person name="Berger S.L."/>
            <person name="Reinberg D."/>
            <person name="Wang J."/>
            <person name="Liebig J."/>
        </authorList>
    </citation>
    <scope>NUCLEOTIDE SEQUENCE [LARGE SCALE GENOMIC DNA]</scope>
    <source>
        <strain evidence="1 2">R22 G/1</strain>
    </source>
</reference>
<dbReference type="Gene3D" id="3.15.10.30">
    <property type="entry name" value="Haemolymph juvenile hormone binding protein"/>
    <property type="match status" value="1"/>
</dbReference>
<organism evidence="2">
    <name type="scientific">Harpegnathos saltator</name>
    <name type="common">Jerdon's jumping ant</name>
    <dbReference type="NCBI Taxonomy" id="610380"/>
    <lineage>
        <taxon>Eukaryota</taxon>
        <taxon>Metazoa</taxon>
        <taxon>Ecdysozoa</taxon>
        <taxon>Arthropoda</taxon>
        <taxon>Hexapoda</taxon>
        <taxon>Insecta</taxon>
        <taxon>Pterygota</taxon>
        <taxon>Neoptera</taxon>
        <taxon>Endopterygota</taxon>
        <taxon>Hymenoptera</taxon>
        <taxon>Apocrita</taxon>
        <taxon>Aculeata</taxon>
        <taxon>Formicoidea</taxon>
        <taxon>Formicidae</taxon>
        <taxon>Ponerinae</taxon>
        <taxon>Ponerini</taxon>
        <taxon>Harpegnathos</taxon>
    </lineage>
</organism>
<evidence type="ECO:0008006" key="3">
    <source>
        <dbReference type="Google" id="ProtNLM"/>
    </source>
</evidence>
<name>E2C7M4_HARSA</name>
<dbReference type="SMART" id="SM00700">
    <property type="entry name" value="JHBP"/>
    <property type="match status" value="1"/>
</dbReference>
<dbReference type="InterPro" id="IPR010562">
    <property type="entry name" value="Haemolymph_juvenile_hormone-bd"/>
</dbReference>
<dbReference type="GO" id="GO:0005615">
    <property type="term" value="C:extracellular space"/>
    <property type="evidence" value="ECO:0007669"/>
    <property type="project" value="TreeGrafter"/>
</dbReference>
<evidence type="ECO:0000313" key="1">
    <source>
        <dbReference type="EMBL" id="EFN76061.1"/>
    </source>
</evidence>
<dbReference type="Pfam" id="PF06585">
    <property type="entry name" value="JHBP"/>
    <property type="match status" value="1"/>
</dbReference>
<protein>
    <recommendedName>
        <fullName evidence="3">Circadian clock-controlled protein</fullName>
    </recommendedName>
</protein>
<dbReference type="InParanoid" id="E2C7M4"/>
<keyword evidence="2" id="KW-1185">Reference proteome</keyword>
<dbReference type="EMBL" id="GL453384">
    <property type="protein sequence ID" value="EFN76061.1"/>
    <property type="molecule type" value="Genomic_DNA"/>
</dbReference>
<accession>E2C7M4</accession>
<gene>
    <name evidence="1" type="ORF">EAI_07781</name>
</gene>
<dbReference type="OrthoDB" id="8174700at2759"/>
<proteinExistence type="predicted"/>
<dbReference type="InterPro" id="IPR038606">
    <property type="entry name" value="To_sf"/>
</dbReference>
<evidence type="ECO:0000313" key="2">
    <source>
        <dbReference type="Proteomes" id="UP000008237"/>
    </source>
</evidence>
<sequence length="206" mass="24129">MYKAQHRIIKALKDGLYSLGIPTFNPYYIPTYDFSMSGKYSSTTTFSDITISGAADFNITEFNYARQNMMLKAEFPQIKLRTKYQVMTNYTGKPIKVGRFPLTATFRNVTADVVIYGENYDKTETGEEHFEVTNVQVRLNITKIWWSKSSSYNEMMTIYLKQFFKYQWQILMNQIHPTAEWYAAKVIKETANNIYANFPLSVFYPE</sequence>
<dbReference type="PANTHER" id="PTHR11008:SF41">
    <property type="entry name" value="RE70318P"/>
    <property type="match status" value="1"/>
</dbReference>